<evidence type="ECO:0000256" key="1">
    <source>
        <dbReference type="SAM" id="Phobius"/>
    </source>
</evidence>
<dbReference type="EMBL" id="DS268741">
    <property type="protein sequence ID" value="EFP00839.1"/>
    <property type="molecule type" value="Genomic_DNA"/>
</dbReference>
<protein>
    <submittedName>
        <fullName evidence="2">Uncharacterized protein</fullName>
    </submittedName>
</protein>
<dbReference type="STRING" id="31234.E3NJG4"/>
<keyword evidence="1" id="KW-0812">Transmembrane</keyword>
<dbReference type="AlphaFoldDB" id="E3NJG4"/>
<dbReference type="OrthoDB" id="9981668at2759"/>
<reference evidence="2" key="1">
    <citation type="submission" date="2007-07" db="EMBL/GenBank/DDBJ databases">
        <title>PCAP assembly of the Caenorhabditis remanei genome.</title>
        <authorList>
            <consortium name="The Caenorhabditis remanei Sequencing Consortium"/>
            <person name="Wilson R.K."/>
        </authorList>
    </citation>
    <scope>NUCLEOTIDE SEQUENCE [LARGE SCALE GENOMIC DNA]</scope>
    <source>
        <strain evidence="2">PB4641</strain>
    </source>
</reference>
<organism evidence="3">
    <name type="scientific">Caenorhabditis remanei</name>
    <name type="common">Caenorhabditis vulgaris</name>
    <dbReference type="NCBI Taxonomy" id="31234"/>
    <lineage>
        <taxon>Eukaryota</taxon>
        <taxon>Metazoa</taxon>
        <taxon>Ecdysozoa</taxon>
        <taxon>Nematoda</taxon>
        <taxon>Chromadorea</taxon>
        <taxon>Rhabditida</taxon>
        <taxon>Rhabditina</taxon>
        <taxon>Rhabditomorpha</taxon>
        <taxon>Rhabditoidea</taxon>
        <taxon>Rhabditidae</taxon>
        <taxon>Peloderinae</taxon>
        <taxon>Caenorhabditis</taxon>
    </lineage>
</organism>
<feature type="transmembrane region" description="Helical" evidence="1">
    <location>
        <begin position="88"/>
        <end position="109"/>
    </location>
</feature>
<gene>
    <name evidence="2" type="ORF">CRE_07067</name>
</gene>
<dbReference type="Proteomes" id="UP000008281">
    <property type="component" value="Unassembled WGS sequence"/>
</dbReference>
<evidence type="ECO:0000313" key="3">
    <source>
        <dbReference type="Proteomes" id="UP000008281"/>
    </source>
</evidence>
<accession>E3NJG4</accession>
<name>E3NJG4_CAERE</name>
<keyword evidence="1" id="KW-0472">Membrane</keyword>
<evidence type="ECO:0000313" key="2">
    <source>
        <dbReference type="EMBL" id="EFP00839.1"/>
    </source>
</evidence>
<keyword evidence="1" id="KW-1133">Transmembrane helix</keyword>
<keyword evidence="3" id="KW-1185">Reference proteome</keyword>
<dbReference type="HOGENOM" id="CLU_2123362_0_0_1"/>
<proteinExistence type="predicted"/>
<dbReference type="eggNOG" id="KOG1041">
    <property type="taxonomic scope" value="Eukaryota"/>
</dbReference>
<sequence>MTIKNVITVGNCVHYLLDTSGINLKMVSYDQGCRYSALGASKGVKSLQGTNKEPSFYMVTEMKSTLFHPDDMPIVDLMQSYPGFTSNFNVHSCFFFSFVLTSPLFFMHLKTLKQ</sequence>
<dbReference type="InParanoid" id="E3NJG4"/>